<proteinExistence type="inferred from homology"/>
<protein>
    <submittedName>
        <fullName evidence="2">Uncharacterized protein</fullName>
    </submittedName>
</protein>
<reference evidence="2" key="1">
    <citation type="journal article" date="2007" name="PLoS ONE">
        <title>The first genome sequence of an elite grapevine cultivar (Pinot noir Vitis vinifera L.): coping with a highly heterozygous genome.</title>
        <authorList>
            <person name="Velasco R."/>
            <person name="Zharkikh A."/>
            <person name="Troggio M."/>
            <person name="Cartwright D.A."/>
            <person name="Cestaro A."/>
            <person name="Pruss D."/>
            <person name="Pindo M."/>
            <person name="FitzGerald L.M."/>
            <person name="Vezzulli S."/>
            <person name="Reid J."/>
            <person name="Malacarne G."/>
            <person name="Iliev D."/>
            <person name="Coppola G."/>
            <person name="Wardell B."/>
            <person name="Micheletti D."/>
            <person name="Macalma T."/>
            <person name="Facci M."/>
            <person name="Mitchell J.T."/>
            <person name="Perazzolli M."/>
            <person name="Eldredge G."/>
            <person name="Gatto P."/>
            <person name="Oyzerski R."/>
            <person name="Moretto M."/>
            <person name="Gutin N."/>
            <person name="Stefanini M."/>
            <person name="Chen Y."/>
            <person name="Segala C."/>
            <person name="Davenport C."/>
            <person name="Dematte L."/>
            <person name="Mraz A."/>
            <person name="Battilana J."/>
            <person name="Stormo K."/>
            <person name="Costa F."/>
            <person name="Tao Q."/>
            <person name="Si-Ammour A."/>
            <person name="Harkins T."/>
            <person name="Lackey A."/>
            <person name="Perbost C."/>
            <person name="Taillon B."/>
            <person name="Stella A."/>
            <person name="Solovyev V."/>
            <person name="Fawcett J.A."/>
            <person name="Sterck L."/>
            <person name="Vandepoele K."/>
            <person name="Grando S.M."/>
            <person name="Toppo S."/>
            <person name="Moser C."/>
            <person name="Lanchbury J."/>
            <person name="Bogden R."/>
            <person name="Skolnick M."/>
            <person name="Sgaramella V."/>
            <person name="Bhatnagar S.K."/>
            <person name="Fontana P."/>
            <person name="Gutin A."/>
            <person name="Van de Peer Y."/>
            <person name="Salamini F."/>
            <person name="Viola R."/>
        </authorList>
    </citation>
    <scope>NUCLEOTIDE SEQUENCE</scope>
</reference>
<dbReference type="InterPro" id="IPR039274">
    <property type="entry name" value="FPF1"/>
</dbReference>
<accession>A5BYW0</accession>
<dbReference type="PANTHER" id="PTHR33433">
    <property type="entry name" value="FLOWERING-PROMOTING FACTOR 1-LIKE PROTEIN 1"/>
    <property type="match status" value="1"/>
</dbReference>
<dbReference type="OrthoDB" id="612242at2759"/>
<comment type="similarity">
    <text evidence="1">Belongs to the FPF1 family.</text>
</comment>
<dbReference type="AlphaFoldDB" id="A5BYW0"/>
<name>A5BYW0_VITVI</name>
<evidence type="ECO:0000313" key="2">
    <source>
        <dbReference type="EMBL" id="CAN66164.1"/>
    </source>
</evidence>
<dbReference type="EMBL" id="AM476185">
    <property type="protein sequence ID" value="CAN66164.1"/>
    <property type="molecule type" value="Genomic_DNA"/>
</dbReference>
<gene>
    <name evidence="2" type="ORF">VITISV_008127</name>
</gene>
<dbReference type="GO" id="GO:0009909">
    <property type="term" value="P:regulation of flower development"/>
    <property type="evidence" value="ECO:0007669"/>
    <property type="project" value="InterPro"/>
</dbReference>
<dbReference type="ExpressionAtlas" id="A5BYW0">
    <property type="expression patterns" value="baseline"/>
</dbReference>
<evidence type="ECO:0000256" key="1">
    <source>
        <dbReference type="ARBA" id="ARBA00008013"/>
    </source>
</evidence>
<sequence>MSGVWVFKNGVFHLENPQAESNGQGGTGQRKVLVYLPTGEVVSSYNSLERILRGLGWERAKAQVQAQPITRAYLELGRKAWEHRAIQRKLRGEDAEEVAMN</sequence>
<organism evidence="2">
    <name type="scientific">Vitis vinifera</name>
    <name type="common">Grape</name>
    <dbReference type="NCBI Taxonomy" id="29760"/>
    <lineage>
        <taxon>Eukaryota</taxon>
        <taxon>Viridiplantae</taxon>
        <taxon>Streptophyta</taxon>
        <taxon>Embryophyta</taxon>
        <taxon>Tracheophyta</taxon>
        <taxon>Spermatophyta</taxon>
        <taxon>Magnoliopsida</taxon>
        <taxon>eudicotyledons</taxon>
        <taxon>Gunneridae</taxon>
        <taxon>Pentapetalae</taxon>
        <taxon>rosids</taxon>
        <taxon>Vitales</taxon>
        <taxon>Vitaceae</taxon>
        <taxon>Viteae</taxon>
        <taxon>Vitis</taxon>
    </lineage>
</organism>